<keyword evidence="9" id="KW-1185">Reference proteome</keyword>
<dbReference type="InterPro" id="IPR040750">
    <property type="entry name" value="eIF3m_C_helix"/>
</dbReference>
<dbReference type="Pfam" id="PF01399">
    <property type="entry name" value="PCI"/>
    <property type="match status" value="1"/>
</dbReference>
<accession>A0A517LB74</accession>
<dbReference type="GO" id="GO:0071541">
    <property type="term" value="C:eukaryotic translation initiation factor 3 complex, eIF3m"/>
    <property type="evidence" value="ECO:0007669"/>
    <property type="project" value="UniProtKB-UniRule"/>
</dbReference>
<dbReference type="PANTHER" id="PTHR15350">
    <property type="entry name" value="COP9 SIGNALOSOME COMPLEX SUBUNIT 7/DENDRITIC CELL PROTEIN GA17"/>
    <property type="match status" value="1"/>
</dbReference>
<dbReference type="SMART" id="SM00088">
    <property type="entry name" value="PINT"/>
    <property type="match status" value="1"/>
</dbReference>
<gene>
    <name evidence="8" type="ORF">FKW77_007623</name>
</gene>
<dbReference type="Pfam" id="PF18005">
    <property type="entry name" value="eIF3m_C_helix"/>
    <property type="match status" value="1"/>
</dbReference>
<keyword evidence="2 5" id="KW-0963">Cytoplasm</keyword>
<evidence type="ECO:0000256" key="2">
    <source>
        <dbReference type="ARBA" id="ARBA00022490"/>
    </source>
</evidence>
<dbReference type="InterPro" id="IPR027528">
    <property type="entry name" value="eIF3m"/>
</dbReference>
<evidence type="ECO:0000313" key="9">
    <source>
        <dbReference type="Proteomes" id="UP000316270"/>
    </source>
</evidence>
<dbReference type="PROSITE" id="PS50250">
    <property type="entry name" value="PCI"/>
    <property type="match status" value="1"/>
</dbReference>
<keyword evidence="3 5" id="KW-0396">Initiation factor</keyword>
<sequence>MPSPQRTLLIEGTIEELADELAIYIDDLRQKQNVEGAIQPEVNSLMQEKKTEDALKKLVGAASILNSAPEKEIISAYNLLIYIIRQAPQPAIFLSRICTYLSKPISSSPANGAGLALAILSTVFNTVAPNDDARFHIFMTILSVIKASTNFETLKPQLKNLDTWLEEWELDDEEQRRLYLELSEAAQSANEGVTAYEYLLRALRTIPADDIAGDEARKLSLRALKAALNHPTHFDFQDLTSLDTIQALREPEPQFYQLLEIFTSDTLEELNDFKDENEGWLEQQGLDKEALNRKMRLLTLTTLAAHASSTRSLPYATIAKALMVPVEEVELWVIDVIRAGLVEGKLSQLNQQFLIHRSTYRVFGDNQWREVSSRLEMWRTSLQGVLQVIRQEKENYEQQRGHEERAIESKMNGMGDIDRRGGGGFKQRQQRAVEIDE</sequence>
<dbReference type="GO" id="GO:0033290">
    <property type="term" value="C:eukaryotic 48S preinitiation complex"/>
    <property type="evidence" value="ECO:0007669"/>
    <property type="project" value="UniProtKB-UniRule"/>
</dbReference>
<dbReference type="OrthoDB" id="10267031at2759"/>
<evidence type="ECO:0000256" key="5">
    <source>
        <dbReference type="HAMAP-Rule" id="MF_03012"/>
    </source>
</evidence>
<comment type="similarity">
    <text evidence="5">Belongs to the eIF-3 subunit M family.</text>
</comment>
<comment type="similarity">
    <text evidence="1">Belongs to the CSN7/EIF3M family. CSN7 subfamily.</text>
</comment>
<evidence type="ECO:0000313" key="8">
    <source>
        <dbReference type="EMBL" id="QDS72889.1"/>
    </source>
</evidence>
<name>A0A517LB74_9PEZI</name>
<evidence type="ECO:0000256" key="1">
    <source>
        <dbReference type="ARBA" id="ARBA00008482"/>
    </source>
</evidence>
<reference evidence="8 9" key="1">
    <citation type="submission" date="2019-07" db="EMBL/GenBank/DDBJ databases">
        <title>Finished genome of Venturia effusa.</title>
        <authorList>
            <person name="Young C.A."/>
            <person name="Cox M.P."/>
            <person name="Ganley A.R.D."/>
            <person name="David W.J."/>
        </authorList>
    </citation>
    <scope>NUCLEOTIDE SEQUENCE [LARGE SCALE GENOMIC DNA]</scope>
    <source>
        <strain evidence="9">albino</strain>
    </source>
</reference>
<evidence type="ECO:0000256" key="6">
    <source>
        <dbReference type="SAM" id="MobiDB-lite"/>
    </source>
</evidence>
<comment type="subunit">
    <text evidence="5">Component of the eukaryotic translation initiation factor 3 (eIF-3) complex.</text>
</comment>
<dbReference type="GO" id="GO:0001732">
    <property type="term" value="P:formation of cytoplasmic translation initiation complex"/>
    <property type="evidence" value="ECO:0007669"/>
    <property type="project" value="UniProtKB-UniRule"/>
</dbReference>
<dbReference type="PANTHER" id="PTHR15350:SF2">
    <property type="entry name" value="EUKARYOTIC TRANSLATION INITIATION FACTOR 3 SUBUNIT M"/>
    <property type="match status" value="1"/>
</dbReference>
<dbReference type="GO" id="GO:0003743">
    <property type="term" value="F:translation initiation factor activity"/>
    <property type="evidence" value="ECO:0007669"/>
    <property type="project" value="UniProtKB-UniRule"/>
</dbReference>
<proteinExistence type="inferred from homology"/>
<dbReference type="HAMAP" id="MF_03012">
    <property type="entry name" value="eIF3m"/>
    <property type="match status" value="1"/>
</dbReference>
<evidence type="ECO:0000256" key="4">
    <source>
        <dbReference type="ARBA" id="ARBA00022917"/>
    </source>
</evidence>
<keyword evidence="4 5" id="KW-0648">Protein biosynthesis</keyword>
<comment type="subcellular location">
    <subcellularLocation>
        <location evidence="5">Cytoplasm</location>
    </subcellularLocation>
</comment>
<evidence type="ECO:0000259" key="7">
    <source>
        <dbReference type="PROSITE" id="PS50250"/>
    </source>
</evidence>
<dbReference type="InterPro" id="IPR045237">
    <property type="entry name" value="COPS7/eIF3m"/>
</dbReference>
<dbReference type="InterPro" id="IPR000717">
    <property type="entry name" value="PCI_dom"/>
</dbReference>
<dbReference type="GO" id="GO:0016282">
    <property type="term" value="C:eukaryotic 43S preinitiation complex"/>
    <property type="evidence" value="ECO:0007669"/>
    <property type="project" value="UniProtKB-UniRule"/>
</dbReference>
<comment type="function">
    <text evidence="5">Component of the eukaryotic translation initiation factor 3 (eIF-3) complex, which is involved in protein synthesis of a specialized repertoire of mRNAs and, together with other initiation factors, stimulates binding of mRNA and methionyl-tRNAi to the 40S ribosome. The eIF-3 complex specifically targets and initiates translation of a subset of mRNAs involved in cell proliferation.</text>
</comment>
<dbReference type="EMBL" id="CP042192">
    <property type="protein sequence ID" value="QDS72889.1"/>
    <property type="molecule type" value="Genomic_DNA"/>
</dbReference>
<dbReference type="Proteomes" id="UP000316270">
    <property type="component" value="Chromosome 8"/>
</dbReference>
<protein>
    <recommendedName>
        <fullName evidence="5">Eukaryotic translation initiation factor 3 subunit M</fullName>
        <shortName evidence="5">eIF3m</shortName>
    </recommendedName>
</protein>
<evidence type="ECO:0000256" key="3">
    <source>
        <dbReference type="ARBA" id="ARBA00022540"/>
    </source>
</evidence>
<feature type="domain" description="PCI" evidence="7">
    <location>
        <begin position="191"/>
        <end position="360"/>
    </location>
</feature>
<organism evidence="8 9">
    <name type="scientific">Venturia effusa</name>
    <dbReference type="NCBI Taxonomy" id="50376"/>
    <lineage>
        <taxon>Eukaryota</taxon>
        <taxon>Fungi</taxon>
        <taxon>Dikarya</taxon>
        <taxon>Ascomycota</taxon>
        <taxon>Pezizomycotina</taxon>
        <taxon>Dothideomycetes</taxon>
        <taxon>Pleosporomycetidae</taxon>
        <taxon>Venturiales</taxon>
        <taxon>Venturiaceae</taxon>
        <taxon>Venturia</taxon>
    </lineage>
</organism>
<feature type="compositionally biased region" description="Basic and acidic residues" evidence="6">
    <location>
        <begin position="396"/>
        <end position="408"/>
    </location>
</feature>
<dbReference type="AlphaFoldDB" id="A0A517LB74"/>
<feature type="region of interest" description="Disordered" evidence="6">
    <location>
        <begin position="396"/>
        <end position="437"/>
    </location>
</feature>
<dbReference type="STRING" id="50376.A0A517LB74"/>